<accession>A0A3G6MW27</accession>
<gene>
    <name evidence="1" type="ORF">EG340_02590</name>
</gene>
<proteinExistence type="predicted"/>
<dbReference type="EMBL" id="CP033928">
    <property type="protein sequence ID" value="AZA60001.1"/>
    <property type="molecule type" value="Genomic_DNA"/>
</dbReference>
<dbReference type="Proteomes" id="UP000269076">
    <property type="component" value="Chromosome"/>
</dbReference>
<dbReference type="Pfam" id="PF09697">
    <property type="entry name" value="Porph_ging"/>
    <property type="match status" value="1"/>
</dbReference>
<protein>
    <submittedName>
        <fullName evidence="1">GLPGLI family protein</fullName>
    </submittedName>
</protein>
<organism evidence="1 2">
    <name type="scientific">Chryseobacterium indoltheticum</name>
    <dbReference type="NCBI Taxonomy" id="254"/>
    <lineage>
        <taxon>Bacteria</taxon>
        <taxon>Pseudomonadati</taxon>
        <taxon>Bacteroidota</taxon>
        <taxon>Flavobacteriia</taxon>
        <taxon>Flavobacteriales</taxon>
        <taxon>Weeksellaceae</taxon>
        <taxon>Chryseobacterium group</taxon>
        <taxon>Chryseobacterium</taxon>
    </lineage>
</organism>
<reference evidence="1 2" key="1">
    <citation type="submission" date="2018-11" db="EMBL/GenBank/DDBJ databases">
        <title>Proposal to divide the Flavobacteriaceae and reorganize its genera based on Amino Acid Identity values calculated from whole genome sequences.</title>
        <authorList>
            <person name="Nicholson A.C."/>
            <person name="Gulvik C.A."/>
            <person name="Whitney A.M."/>
            <person name="Humrighouse B.W."/>
            <person name="Bell M."/>
            <person name="Holmes B."/>
            <person name="Steigerwalt A."/>
            <person name="Villarma A."/>
            <person name="Sheth M."/>
            <person name="Batra D."/>
            <person name="Pryor J."/>
            <person name="Bernardet J.-F."/>
            <person name="Hugo C."/>
            <person name="Kampfer P."/>
            <person name="Newman J."/>
            <person name="Mcquiston J.R."/>
        </authorList>
    </citation>
    <scope>NUCLEOTIDE SEQUENCE [LARGE SCALE GENOMIC DNA]</scope>
    <source>
        <strain evidence="1 2">G0211</strain>
    </source>
</reference>
<dbReference type="NCBIfam" id="TIGR01200">
    <property type="entry name" value="GLPGLI"/>
    <property type="match status" value="1"/>
</dbReference>
<evidence type="ECO:0000313" key="2">
    <source>
        <dbReference type="Proteomes" id="UP000269076"/>
    </source>
</evidence>
<evidence type="ECO:0000313" key="1">
    <source>
        <dbReference type="EMBL" id="AZA60001.1"/>
    </source>
</evidence>
<sequence length="287" mass="33722">MLLVILAISHYNRIFMIMKTHTWFFFFIIIFSNNVSGQNKTFKYDFNYKPNSLKDSLVLEKTVLDIKDGSLSIFRTEQEKKSDSLIAKTGFGFGRKPMLENQFYIIKKISDNEVLKSIQTMFREILYIKIDEKLDWTILPEKDKIEAFEVQKATLNYGGRNWTAWFANEIPIQDGPYIFHGLPGLIVKISDDQNNFIFNLTEIKNLNGEIYYRTKGTEITWNHLKKMSENFYKDPLSRVKSMGIQFKKDDGLGGTVSVDMKSESERMRKMIRKNNNPVELNHRIDYK</sequence>
<name>A0A3G6MW27_9FLAO</name>
<dbReference type="InterPro" id="IPR005901">
    <property type="entry name" value="GLPGLI"/>
</dbReference>
<dbReference type="AlphaFoldDB" id="A0A3G6MW27"/>